<dbReference type="PRINTS" id="PR00081">
    <property type="entry name" value="GDHRDH"/>
</dbReference>
<comment type="function">
    <text evidence="3">Putative oxidoreductase.</text>
</comment>
<sequence>MIQTIIPHILNIFSADFLPILVPFLAYWIYSHRANQNEFKDKVVLITGASSGLGEAVAHVFHKSGSKVILAARSVDQLERVKADLINSSKKNPNEPVVFPIDLSSLESIPEKASALLSIYNGIDLVICNAGVSHRGTILETSLDVQMKVMTVNYFGQIALINALLPSLIKRKGHVMAISSVQGRISLPYRSAYAASKHALQAYMDCLRSEVPDITVSVINPGYIKTNMSINAFTASGQKYGVLDSTTAKGYSAEYVAEKIMTAAVRRDKEVTIAPILPRLAILFRVIAPSLFFIAMKFWAKKKN</sequence>
<keyword evidence="5" id="KW-1133">Transmembrane helix</keyword>
<dbReference type="SMART" id="SM00822">
    <property type="entry name" value="PKS_KR"/>
    <property type="match status" value="1"/>
</dbReference>
<feature type="domain" description="Ketoreductase" evidence="6">
    <location>
        <begin position="42"/>
        <end position="227"/>
    </location>
</feature>
<reference evidence="7 8" key="1">
    <citation type="submission" date="2022-12" db="EMBL/GenBank/DDBJ databases">
        <title>Chromosome-level genome assembly of true bugs.</title>
        <authorList>
            <person name="Ma L."/>
            <person name="Li H."/>
        </authorList>
    </citation>
    <scope>NUCLEOTIDE SEQUENCE [LARGE SCALE GENOMIC DNA]</scope>
    <source>
        <strain evidence="7">Lab_2022b</strain>
    </source>
</reference>
<comment type="similarity">
    <text evidence="1 4">Belongs to the short-chain dehydrogenases/reductases (SDR) family.</text>
</comment>
<dbReference type="PANTHER" id="PTHR44196:SF1">
    <property type="entry name" value="DEHYDROGENASE_REDUCTASE SDR FAMILY MEMBER 7B"/>
    <property type="match status" value="1"/>
</dbReference>
<evidence type="ECO:0000256" key="2">
    <source>
        <dbReference type="ARBA" id="ARBA00023002"/>
    </source>
</evidence>
<evidence type="ECO:0000259" key="6">
    <source>
        <dbReference type="SMART" id="SM00822"/>
    </source>
</evidence>
<dbReference type="AlphaFoldDB" id="A0AAW1DRQ3"/>
<evidence type="ECO:0000313" key="7">
    <source>
        <dbReference type="EMBL" id="KAK9513038.1"/>
    </source>
</evidence>
<evidence type="ECO:0000256" key="1">
    <source>
        <dbReference type="ARBA" id="ARBA00006484"/>
    </source>
</evidence>
<evidence type="ECO:0000256" key="5">
    <source>
        <dbReference type="SAM" id="Phobius"/>
    </source>
</evidence>
<feature type="transmembrane region" description="Helical" evidence="5">
    <location>
        <begin position="12"/>
        <end position="30"/>
    </location>
</feature>
<dbReference type="GO" id="GO:0006629">
    <property type="term" value="P:lipid metabolic process"/>
    <property type="evidence" value="ECO:0007669"/>
    <property type="project" value="UniProtKB-ARBA"/>
</dbReference>
<evidence type="ECO:0000313" key="8">
    <source>
        <dbReference type="Proteomes" id="UP001461498"/>
    </source>
</evidence>
<keyword evidence="8" id="KW-1185">Reference proteome</keyword>
<feature type="transmembrane region" description="Helical" evidence="5">
    <location>
        <begin position="276"/>
        <end position="300"/>
    </location>
</feature>
<dbReference type="Proteomes" id="UP001461498">
    <property type="component" value="Unassembled WGS sequence"/>
</dbReference>
<dbReference type="PROSITE" id="PS00061">
    <property type="entry name" value="ADH_SHORT"/>
    <property type="match status" value="1"/>
</dbReference>
<name>A0AAW1DRQ3_9HEMI</name>
<gene>
    <name evidence="7" type="ORF">O3M35_001320</name>
</gene>
<dbReference type="PRINTS" id="PR00080">
    <property type="entry name" value="SDRFAMILY"/>
</dbReference>
<proteinExistence type="inferred from homology"/>
<organism evidence="7 8">
    <name type="scientific">Rhynocoris fuscipes</name>
    <dbReference type="NCBI Taxonomy" id="488301"/>
    <lineage>
        <taxon>Eukaryota</taxon>
        <taxon>Metazoa</taxon>
        <taxon>Ecdysozoa</taxon>
        <taxon>Arthropoda</taxon>
        <taxon>Hexapoda</taxon>
        <taxon>Insecta</taxon>
        <taxon>Pterygota</taxon>
        <taxon>Neoptera</taxon>
        <taxon>Paraneoptera</taxon>
        <taxon>Hemiptera</taxon>
        <taxon>Heteroptera</taxon>
        <taxon>Panheteroptera</taxon>
        <taxon>Cimicomorpha</taxon>
        <taxon>Reduviidae</taxon>
        <taxon>Harpactorinae</taxon>
        <taxon>Harpactorini</taxon>
        <taxon>Rhynocoris</taxon>
    </lineage>
</organism>
<keyword evidence="2" id="KW-0560">Oxidoreductase</keyword>
<evidence type="ECO:0000256" key="3">
    <source>
        <dbReference type="ARBA" id="ARBA00037096"/>
    </source>
</evidence>
<protein>
    <recommendedName>
        <fullName evidence="6">Ketoreductase domain-containing protein</fullName>
    </recommendedName>
</protein>
<dbReference type="PANTHER" id="PTHR44196">
    <property type="entry name" value="DEHYDROGENASE/REDUCTASE SDR FAMILY MEMBER 7B"/>
    <property type="match status" value="1"/>
</dbReference>
<dbReference type="InterPro" id="IPR057326">
    <property type="entry name" value="KR_dom"/>
</dbReference>
<evidence type="ECO:0000256" key="4">
    <source>
        <dbReference type="RuleBase" id="RU000363"/>
    </source>
</evidence>
<dbReference type="SUPFAM" id="SSF51735">
    <property type="entry name" value="NAD(P)-binding Rossmann-fold domains"/>
    <property type="match status" value="1"/>
</dbReference>
<dbReference type="InterPro" id="IPR036291">
    <property type="entry name" value="NAD(P)-bd_dom_sf"/>
</dbReference>
<dbReference type="EMBL" id="JAPXFL010000001">
    <property type="protein sequence ID" value="KAK9513038.1"/>
    <property type="molecule type" value="Genomic_DNA"/>
</dbReference>
<dbReference type="Gene3D" id="3.40.50.720">
    <property type="entry name" value="NAD(P)-binding Rossmann-like Domain"/>
    <property type="match status" value="1"/>
</dbReference>
<keyword evidence="5" id="KW-0472">Membrane</keyword>
<dbReference type="GO" id="GO:0016020">
    <property type="term" value="C:membrane"/>
    <property type="evidence" value="ECO:0007669"/>
    <property type="project" value="TreeGrafter"/>
</dbReference>
<dbReference type="InterPro" id="IPR002347">
    <property type="entry name" value="SDR_fam"/>
</dbReference>
<keyword evidence="5" id="KW-0812">Transmembrane</keyword>
<accession>A0AAW1DRQ3</accession>
<dbReference type="InterPro" id="IPR020904">
    <property type="entry name" value="Sc_DH/Rdtase_CS"/>
</dbReference>
<dbReference type="GO" id="GO:0016491">
    <property type="term" value="F:oxidoreductase activity"/>
    <property type="evidence" value="ECO:0007669"/>
    <property type="project" value="UniProtKB-KW"/>
</dbReference>
<dbReference type="Pfam" id="PF00106">
    <property type="entry name" value="adh_short"/>
    <property type="match status" value="1"/>
</dbReference>
<comment type="caution">
    <text evidence="7">The sequence shown here is derived from an EMBL/GenBank/DDBJ whole genome shotgun (WGS) entry which is preliminary data.</text>
</comment>